<dbReference type="GO" id="GO:0015087">
    <property type="term" value="F:cobalt ion transmembrane transporter activity"/>
    <property type="evidence" value="ECO:0007669"/>
    <property type="project" value="TreeGrafter"/>
</dbReference>
<evidence type="ECO:0000256" key="7">
    <source>
        <dbReference type="ARBA" id="ARBA00022989"/>
    </source>
</evidence>
<dbReference type="Gene3D" id="1.20.58.340">
    <property type="entry name" value="Magnesium transport protein CorA, transmembrane region"/>
    <property type="match status" value="2"/>
</dbReference>
<dbReference type="SUPFAM" id="SSF143865">
    <property type="entry name" value="CorA soluble domain-like"/>
    <property type="match status" value="1"/>
</dbReference>
<dbReference type="InterPro" id="IPR045863">
    <property type="entry name" value="CorA_TM1_TM2"/>
</dbReference>
<gene>
    <name evidence="13" type="ORF">A7L45_06400</name>
</gene>
<evidence type="ECO:0000256" key="1">
    <source>
        <dbReference type="ARBA" id="ARBA00004651"/>
    </source>
</evidence>
<dbReference type="InterPro" id="IPR045861">
    <property type="entry name" value="CorA_cytoplasmic_dom"/>
</dbReference>
<dbReference type="OrthoDB" id="9803416at2"/>
<dbReference type="GO" id="GO:0050897">
    <property type="term" value="F:cobalt ion binding"/>
    <property type="evidence" value="ECO:0007669"/>
    <property type="project" value="TreeGrafter"/>
</dbReference>
<evidence type="ECO:0000256" key="5">
    <source>
        <dbReference type="ARBA" id="ARBA00022692"/>
    </source>
</evidence>
<feature type="transmembrane region" description="Helical" evidence="12">
    <location>
        <begin position="83"/>
        <end position="106"/>
    </location>
</feature>
<dbReference type="EMBL" id="CP015756">
    <property type="protein sequence ID" value="APC39723.1"/>
    <property type="molecule type" value="Genomic_DNA"/>
</dbReference>
<dbReference type="FunFam" id="1.20.58.340:FF:000004">
    <property type="entry name" value="Magnesium transport protein CorA"/>
    <property type="match status" value="1"/>
</dbReference>
<evidence type="ECO:0000256" key="6">
    <source>
        <dbReference type="ARBA" id="ARBA00022842"/>
    </source>
</evidence>
<evidence type="ECO:0000256" key="4">
    <source>
        <dbReference type="ARBA" id="ARBA00022475"/>
    </source>
</evidence>
<feature type="transmembrane region" description="Helical" evidence="12">
    <location>
        <begin position="118"/>
        <end position="138"/>
    </location>
</feature>
<evidence type="ECO:0000256" key="8">
    <source>
        <dbReference type="ARBA" id="ARBA00023065"/>
    </source>
</evidence>
<dbReference type="SUPFAM" id="SSF144083">
    <property type="entry name" value="Magnesium transport protein CorA, transmembrane region"/>
    <property type="match status" value="1"/>
</dbReference>
<organism evidence="13 14">
    <name type="scientific">Clostridium estertheticum subsp. estertheticum</name>
    <dbReference type="NCBI Taxonomy" id="1552"/>
    <lineage>
        <taxon>Bacteria</taxon>
        <taxon>Bacillati</taxon>
        <taxon>Bacillota</taxon>
        <taxon>Clostridia</taxon>
        <taxon>Eubacteriales</taxon>
        <taxon>Clostridiaceae</taxon>
        <taxon>Clostridium</taxon>
    </lineage>
</organism>
<evidence type="ECO:0000313" key="13">
    <source>
        <dbReference type="EMBL" id="APC39723.1"/>
    </source>
</evidence>
<comment type="catalytic activity">
    <reaction evidence="10">
        <text>Mg(2+)(in) = Mg(2+)(out)</text>
        <dbReference type="Rhea" id="RHEA:29827"/>
        <dbReference type="ChEBI" id="CHEBI:18420"/>
    </reaction>
</comment>
<keyword evidence="4" id="KW-1003">Cell membrane</keyword>
<proteinExistence type="inferred from homology"/>
<dbReference type="InterPro" id="IPR002523">
    <property type="entry name" value="MgTranspt_CorA/ZnTranspt_ZntB"/>
</dbReference>
<dbReference type="GO" id="GO:0015095">
    <property type="term" value="F:magnesium ion transmembrane transporter activity"/>
    <property type="evidence" value="ECO:0007669"/>
    <property type="project" value="TreeGrafter"/>
</dbReference>
<dbReference type="PANTHER" id="PTHR46494:SF1">
    <property type="entry name" value="CORA FAMILY METAL ION TRANSPORTER (EUROFUNG)"/>
    <property type="match status" value="1"/>
</dbReference>
<accession>A0A1J0GEK4</accession>
<keyword evidence="9 12" id="KW-0472">Membrane</keyword>
<keyword evidence="14" id="KW-1185">Reference proteome</keyword>
<dbReference type="GO" id="GO:0005886">
    <property type="term" value="C:plasma membrane"/>
    <property type="evidence" value="ECO:0007669"/>
    <property type="project" value="UniProtKB-SubCell"/>
</dbReference>
<dbReference type="AlphaFoldDB" id="A0A1J0GEK4"/>
<keyword evidence="8" id="KW-0406">Ion transport</keyword>
<evidence type="ECO:0000256" key="9">
    <source>
        <dbReference type="ARBA" id="ARBA00023136"/>
    </source>
</evidence>
<keyword evidence="7 12" id="KW-1133">Transmembrane helix</keyword>
<evidence type="ECO:0000256" key="12">
    <source>
        <dbReference type="SAM" id="Phobius"/>
    </source>
</evidence>
<evidence type="ECO:0000256" key="2">
    <source>
        <dbReference type="ARBA" id="ARBA00009765"/>
    </source>
</evidence>
<keyword evidence="3" id="KW-0813">Transport</keyword>
<comment type="subcellular location">
    <subcellularLocation>
        <location evidence="1">Cell membrane</location>
        <topology evidence="1">Multi-pass membrane protein</topology>
    </subcellularLocation>
</comment>
<dbReference type="STRING" id="1552.A7L45_06400"/>
<evidence type="ECO:0000256" key="11">
    <source>
        <dbReference type="ARBA" id="ARBA00045497"/>
    </source>
</evidence>
<dbReference type="Proteomes" id="UP000182569">
    <property type="component" value="Chromosome"/>
</dbReference>
<comment type="function">
    <text evidence="11">Mediates influx of magnesium ions. Alternates between open and closed states. Activated by low cytoplasmic Mg(2+) levels. Inactive when cytoplasmic Mg(2+) levels are high.</text>
</comment>
<evidence type="ECO:0000256" key="3">
    <source>
        <dbReference type="ARBA" id="ARBA00022448"/>
    </source>
</evidence>
<keyword evidence="5 12" id="KW-0812">Transmembrane</keyword>
<evidence type="ECO:0008006" key="15">
    <source>
        <dbReference type="Google" id="ProtNLM"/>
    </source>
</evidence>
<dbReference type="Pfam" id="PF01544">
    <property type="entry name" value="CorA"/>
    <property type="match status" value="1"/>
</dbReference>
<dbReference type="GO" id="GO:0000287">
    <property type="term" value="F:magnesium ion binding"/>
    <property type="evidence" value="ECO:0007669"/>
    <property type="project" value="TreeGrafter"/>
</dbReference>
<name>A0A1J0GEK4_9CLOT</name>
<evidence type="ECO:0000313" key="14">
    <source>
        <dbReference type="Proteomes" id="UP000182569"/>
    </source>
</evidence>
<protein>
    <recommendedName>
        <fullName evidence="15">Magnesium transporter</fullName>
    </recommendedName>
</protein>
<keyword evidence="6" id="KW-0460">Magnesium</keyword>
<reference evidence="14" key="1">
    <citation type="journal article" date="2016" name="Front. Microbiol.">
        <title>Complete Genome Sequence of Clostridium estertheticum DSM 8809, a Microbe Identified in Spoiled Vacuum Packed Beef.</title>
        <authorList>
            <person name="Yu Z."/>
            <person name="Gunn L."/>
            <person name="Brennan E."/>
            <person name="Reid R."/>
            <person name="Wall P.G."/>
            <person name="Gaora O.P."/>
            <person name="Hurley D."/>
            <person name="Bolton D."/>
            <person name="Fanning S."/>
        </authorList>
    </citation>
    <scope>NUCLEOTIDE SEQUENCE [LARGE SCALE GENOMIC DNA]</scope>
    <source>
        <strain evidence="14">DSM 8809</strain>
    </source>
</reference>
<dbReference type="PANTHER" id="PTHR46494">
    <property type="entry name" value="CORA FAMILY METAL ION TRANSPORTER (EUROFUNG)"/>
    <property type="match status" value="1"/>
</dbReference>
<evidence type="ECO:0000256" key="10">
    <source>
        <dbReference type="ARBA" id="ARBA00034269"/>
    </source>
</evidence>
<dbReference type="KEGG" id="ceu:A7L45_06400"/>
<sequence>MDKVFEIRSDLLKLRRIISQMRDLVYRALNSTHLEEVNNKRVYFVDVYDHILRLSEMIESSQAITSEIRDSFVSLNSHKMNTIMMILTVISSIFIPLTFIVGIYGMNFDYMPELHFRYSYFIIMSILLLIGIGMSCWFKRRGWLNLK</sequence>
<comment type="similarity">
    <text evidence="2">Belongs to the CorA metal ion transporter (MIT) (TC 1.A.35) family.</text>
</comment>